<name>A0A061QP94_9CHLO</name>
<sequence>MHTVVEACERIGGSCSDPQSRSQNLQRTLKLAEMLAERGASVRDRAVAMTGNTARLKHAGIGLERMLAEGFPFNALEACRYRRAGRRWMCWAIRRPSGAAPASGSRPSGAPGRVAGHGDAPAAAPAAPSELGAGHLQHPVADAAAIIPGNPGRAPCPPDPDCPEGALPDAADDGCPILCTEGPWEAPEAGHLCLERGAWMAGSCAGAPVA</sequence>
<dbReference type="AlphaFoldDB" id="A0A061QP94"/>
<reference evidence="2" key="1">
    <citation type="submission" date="2014-05" db="EMBL/GenBank/DDBJ databases">
        <title>The transcriptome of the halophilic microalga Tetraselmis sp. GSL018 isolated from the Great Salt Lake, Utah.</title>
        <authorList>
            <person name="Jinkerson R.E."/>
            <person name="D'Adamo S."/>
            <person name="Posewitz M.C."/>
        </authorList>
    </citation>
    <scope>NUCLEOTIDE SEQUENCE</scope>
    <source>
        <strain evidence="2">GSL018</strain>
    </source>
</reference>
<evidence type="ECO:0000313" key="2">
    <source>
        <dbReference type="EMBL" id="JAC61528.1"/>
    </source>
</evidence>
<organism evidence="2">
    <name type="scientific">Tetraselmis sp. GSL018</name>
    <dbReference type="NCBI Taxonomy" id="582737"/>
    <lineage>
        <taxon>Eukaryota</taxon>
        <taxon>Viridiplantae</taxon>
        <taxon>Chlorophyta</taxon>
        <taxon>core chlorophytes</taxon>
        <taxon>Chlorodendrophyceae</taxon>
        <taxon>Chlorodendrales</taxon>
        <taxon>Chlorodendraceae</taxon>
        <taxon>Tetraselmis</taxon>
    </lineage>
</organism>
<gene>
    <name evidence="2" type="ORF">TSPGSL018_25977</name>
</gene>
<feature type="region of interest" description="Disordered" evidence="1">
    <location>
        <begin position="97"/>
        <end position="133"/>
    </location>
</feature>
<accession>A0A061QP94</accession>
<evidence type="ECO:0000256" key="1">
    <source>
        <dbReference type="SAM" id="MobiDB-lite"/>
    </source>
</evidence>
<feature type="compositionally biased region" description="Low complexity" evidence="1">
    <location>
        <begin position="97"/>
        <end position="113"/>
    </location>
</feature>
<dbReference type="EMBL" id="GBEZ01025578">
    <property type="protein sequence ID" value="JAC61528.1"/>
    <property type="molecule type" value="Transcribed_RNA"/>
</dbReference>
<proteinExistence type="predicted"/>
<protein>
    <submittedName>
        <fullName evidence="2">Uncharacterized protein</fullName>
    </submittedName>
</protein>